<keyword evidence="4" id="KW-1185">Reference proteome</keyword>
<feature type="chain" id="PRO_5012150480" evidence="1">
    <location>
        <begin position="21"/>
        <end position="873"/>
    </location>
</feature>
<dbReference type="Proteomes" id="UP000198432">
    <property type="component" value="Unassembled WGS sequence"/>
</dbReference>
<sequence>MKQAFLLLLLMIGLCQQATATHIVGGEMELKHLEGFKYRLLLYLYFDEVNGTQGAKDPANHVTIFEKGTNKAVTTVSLPIQEQKQLSYTNINCTTGELRTSLVLYYQDLYLDPTIYSHPQGYYAVWERCCRNNTINNIVSPEAAGTVFYLEFPAVVKTGKAFVNSSAKLSPPPTDYACKGELFTYDFSSTDADGDKLVYDLVTPLNGYSSPDFPAPPAASGPYPEVSWQAGHSVTNQIRGTPPVKIDRNTGKLVVNPSYVGLFVFGVRCQEFRDGVKIGEVRRDFQLLVKDCPRNESPAVIAQAPGNTKNYQEGQTIRIGPSDSRCLDVFFTDRDPDEPLVLEAKPVNFDVNSFSFTGPTSGVANTGGIKDVLQTSICLDPCLNSEGKVYFLDLIVSDDGDQGCSLPRQDTLRLSFIVAPTPNAPPTLSLSSPTRVFEVAMGDIISFDVTGTDPDLDQVSVSAAGRGFDLSSQQVTFQENTATGQVTSPFKWQIDCKALQQPVYQVEFTVTAITCGKPVTTTETIEIRTKADKIAGNRIAQDQTVCYGATASAITGSTPSGGGNTYTYTWEVSTADTPGVYQAAPGDNSKPDYTPKGLTKTSWFRRKVTGACTEVSISNETKVTIVPLPPPPSAVSTNTCAGERATLTAAAATHGMRLEWYDGPTGGNLLHEGTTYETAPLSTTTRYYVQAVNSNGCASSSRVAVTAKVLAPTADAGEDITVIQGSSAGLHGQGGDTYLWSPATGLSDPHDARPLATPSQTTTYTLSVVTAYGCTYTDEITVTVLPRIDPTNTITLNGDDINDKWHIRNIEHYPNCRIQVFTRWGNKVYESTGYNEPWNGTYNGKPLPMAAYYYIIDLGMKAKPVSGSITLIK</sequence>
<evidence type="ECO:0000259" key="2">
    <source>
        <dbReference type="Pfam" id="PF19081"/>
    </source>
</evidence>
<proteinExistence type="predicted"/>
<organism evidence="3 4">
    <name type="scientific">Pontibacter ummariensis</name>
    <dbReference type="NCBI Taxonomy" id="1610492"/>
    <lineage>
        <taxon>Bacteria</taxon>
        <taxon>Pseudomonadati</taxon>
        <taxon>Bacteroidota</taxon>
        <taxon>Cytophagia</taxon>
        <taxon>Cytophagales</taxon>
        <taxon>Hymenobacteraceae</taxon>
        <taxon>Pontibacter</taxon>
    </lineage>
</organism>
<name>A0A239K5T4_9BACT</name>
<reference evidence="4" key="1">
    <citation type="submission" date="2017-06" db="EMBL/GenBank/DDBJ databases">
        <authorList>
            <person name="Varghese N."/>
            <person name="Submissions S."/>
        </authorList>
    </citation>
    <scope>NUCLEOTIDE SEQUENCE [LARGE SCALE GENOMIC DNA]</scope>
    <source>
        <strain evidence="4">NKM1</strain>
    </source>
</reference>
<evidence type="ECO:0000256" key="1">
    <source>
        <dbReference type="SAM" id="SignalP"/>
    </source>
</evidence>
<keyword evidence="1" id="KW-0732">Signal</keyword>
<dbReference type="NCBIfam" id="TIGR04131">
    <property type="entry name" value="Bac_Flav_CTERM"/>
    <property type="match status" value="1"/>
</dbReference>
<dbReference type="Pfam" id="PF13585">
    <property type="entry name" value="CHU_C"/>
    <property type="match status" value="1"/>
</dbReference>
<feature type="signal peptide" evidence="1">
    <location>
        <begin position="1"/>
        <end position="20"/>
    </location>
</feature>
<evidence type="ECO:0000313" key="4">
    <source>
        <dbReference type="Proteomes" id="UP000198432"/>
    </source>
</evidence>
<accession>A0A239K5T4</accession>
<evidence type="ECO:0000313" key="3">
    <source>
        <dbReference type="EMBL" id="SNT13485.1"/>
    </source>
</evidence>
<dbReference type="InterPro" id="IPR044023">
    <property type="entry name" value="Ig_7"/>
</dbReference>
<dbReference type="Pfam" id="PF19081">
    <property type="entry name" value="Ig_7"/>
    <property type="match status" value="1"/>
</dbReference>
<gene>
    <name evidence="3" type="ORF">SAMN06296052_12645</name>
</gene>
<dbReference type="OrthoDB" id="1490014at2"/>
<dbReference type="RefSeq" id="WP_144266357.1">
    <property type="nucleotide sequence ID" value="NZ_FZOQ01000026.1"/>
</dbReference>
<dbReference type="EMBL" id="FZOQ01000026">
    <property type="protein sequence ID" value="SNT13485.1"/>
    <property type="molecule type" value="Genomic_DNA"/>
</dbReference>
<dbReference type="AlphaFoldDB" id="A0A239K5T4"/>
<feature type="domain" description="Ig-like" evidence="2">
    <location>
        <begin position="629"/>
        <end position="709"/>
    </location>
</feature>
<protein>
    <submittedName>
        <fullName evidence="3">Gliding motility-associated C-terminal domain-containing protein</fullName>
    </submittedName>
</protein>
<dbReference type="InterPro" id="IPR026341">
    <property type="entry name" value="T9SS_type_B"/>
</dbReference>